<evidence type="ECO:0000313" key="5">
    <source>
        <dbReference type="RefSeq" id="XP_021825053.1"/>
    </source>
</evidence>
<comment type="similarity">
    <text evidence="1">Belongs to the disease resistance NB-LRR family.</text>
</comment>
<dbReference type="PANTHER" id="PTHR36766">
    <property type="entry name" value="PLANT BROAD-SPECTRUM MILDEW RESISTANCE PROTEIN RPW8"/>
    <property type="match status" value="1"/>
</dbReference>
<name>A0A6P5TCJ7_PRUAV</name>
<evidence type="ECO:0000256" key="2">
    <source>
        <dbReference type="ARBA" id="ARBA00022821"/>
    </source>
</evidence>
<gene>
    <name evidence="5" type="primary">LOC110766100</name>
</gene>
<dbReference type="GeneID" id="110766100"/>
<dbReference type="GO" id="GO:0006952">
    <property type="term" value="P:defense response"/>
    <property type="evidence" value="ECO:0007669"/>
    <property type="project" value="UniProtKB-KW"/>
</dbReference>
<organism evidence="4 5">
    <name type="scientific">Prunus avium</name>
    <name type="common">Cherry</name>
    <name type="synonym">Cerasus avium</name>
    <dbReference type="NCBI Taxonomy" id="42229"/>
    <lineage>
        <taxon>Eukaryota</taxon>
        <taxon>Viridiplantae</taxon>
        <taxon>Streptophyta</taxon>
        <taxon>Embryophyta</taxon>
        <taxon>Tracheophyta</taxon>
        <taxon>Spermatophyta</taxon>
        <taxon>Magnoliopsida</taxon>
        <taxon>eudicotyledons</taxon>
        <taxon>Gunneridae</taxon>
        <taxon>Pentapetalae</taxon>
        <taxon>rosids</taxon>
        <taxon>fabids</taxon>
        <taxon>Rosales</taxon>
        <taxon>Rosaceae</taxon>
        <taxon>Amygdaloideae</taxon>
        <taxon>Amygdaleae</taxon>
        <taxon>Prunus</taxon>
    </lineage>
</organism>
<dbReference type="Proteomes" id="UP000515124">
    <property type="component" value="Unplaced"/>
</dbReference>
<proteinExistence type="inferred from homology"/>
<dbReference type="RefSeq" id="XP_021825053.1">
    <property type="nucleotide sequence ID" value="XM_021969361.1"/>
</dbReference>
<evidence type="ECO:0000259" key="3">
    <source>
        <dbReference type="PROSITE" id="PS51153"/>
    </source>
</evidence>
<evidence type="ECO:0000313" key="4">
    <source>
        <dbReference type="Proteomes" id="UP000515124"/>
    </source>
</evidence>
<dbReference type="Gene3D" id="3.80.10.10">
    <property type="entry name" value="Ribonuclease Inhibitor"/>
    <property type="match status" value="1"/>
</dbReference>
<dbReference type="PANTHER" id="PTHR36766:SF3">
    <property type="entry name" value="RPW8 DOMAIN-CONTAINING PROTEIN"/>
    <property type="match status" value="1"/>
</dbReference>
<evidence type="ECO:0000256" key="1">
    <source>
        <dbReference type="ARBA" id="ARBA00008894"/>
    </source>
</evidence>
<dbReference type="InterPro" id="IPR008808">
    <property type="entry name" value="Powdery_mildew-R_dom"/>
</dbReference>
<dbReference type="SUPFAM" id="SSF52047">
    <property type="entry name" value="RNI-like"/>
    <property type="match status" value="1"/>
</dbReference>
<sequence>MAGAVKIVAGAAVGELFSELYKVVEEWFYNGKTMMFKSLLKYLNSKLDFMKPLIENIQMKSTLLDCPNEKLQSIEEQMRKGIKVVCKCSEVSMRNTYKKYKYVNQLLHLEECLNELLTILKVRTERDWKETLNAGKYISERIENLQIKENDVLPNHSEIEVSGSSLVSITSEGVFSTEWHNVQLPKAEVMILNFQMKNYALPEFVEKMDKLKTLIVSNYNYLPAELSNFKLLASLSNPKRIRLEGISMSSITKNPIKLKSLQKLSLHMCNIGQAFSNGTIQVSDVFPNLVKMNIDNCNDLEDLPTKICDTIHLKKLSVTNCQKLSALPKDIGKLLNLEVLRLSSCTKLLEFSSSIRNLKNLELLDISNCCIIMELPKDIGELSNLRKLNMRQCLGLQRMPPSILDIDQLNSVICDEVTKRLWEPLNSLKNKCITVVKGDMDSSSSLTTLSSNNHVATRYGGFDVYMFVPK</sequence>
<accession>A0A6P5TCJ7</accession>
<dbReference type="PROSITE" id="PS51153">
    <property type="entry name" value="RPW8"/>
    <property type="match status" value="1"/>
</dbReference>
<feature type="domain" description="RPW8" evidence="3">
    <location>
        <begin position="2"/>
        <end position="154"/>
    </location>
</feature>
<dbReference type="InterPro" id="IPR032675">
    <property type="entry name" value="LRR_dom_sf"/>
</dbReference>
<dbReference type="Pfam" id="PF05659">
    <property type="entry name" value="RPW8"/>
    <property type="match status" value="1"/>
</dbReference>
<reference evidence="5" key="1">
    <citation type="submission" date="2025-08" db="UniProtKB">
        <authorList>
            <consortium name="RefSeq"/>
        </authorList>
    </citation>
    <scope>IDENTIFICATION</scope>
</reference>
<protein>
    <submittedName>
        <fullName evidence="5">Probable disease resistance protein At5g66890</fullName>
    </submittedName>
</protein>
<dbReference type="AlphaFoldDB" id="A0A6P5TCJ7"/>
<keyword evidence="4" id="KW-1185">Reference proteome</keyword>
<dbReference type="KEGG" id="pavi:110766100"/>
<keyword evidence="2" id="KW-0611">Plant defense</keyword>